<name>D5ADF2_PICSI</name>
<sequence length="51" mass="5795">MKIASDFTLKAVIYLSYQPFKPKDLSLSKASLLKYFVCGFSLNFLEISKSI</sequence>
<accession>D5ADF2</accession>
<dbReference type="EMBL" id="BT124310">
    <property type="protein sequence ID" value="ADE77571.1"/>
    <property type="molecule type" value="mRNA"/>
</dbReference>
<reference evidence="1" key="1">
    <citation type="submission" date="2010-04" db="EMBL/GenBank/DDBJ databases">
        <authorList>
            <person name="Reid K.E."/>
            <person name="Liao N."/>
            <person name="Chan S."/>
            <person name="Docking R."/>
            <person name="Taylor G."/>
            <person name="Moore R."/>
            <person name="Mayo M."/>
            <person name="Munro S."/>
            <person name="King J."/>
            <person name="Yanchuk A."/>
            <person name="Holt R."/>
            <person name="Jones S."/>
            <person name="Marra M."/>
            <person name="Ritland C.E."/>
            <person name="Ritland K."/>
            <person name="Bohlmann J."/>
        </authorList>
    </citation>
    <scope>NUCLEOTIDE SEQUENCE</scope>
    <source>
        <tissue evidence="1">Bud</tissue>
    </source>
</reference>
<protein>
    <submittedName>
        <fullName evidence="1">Uncharacterized protein</fullName>
    </submittedName>
</protein>
<evidence type="ECO:0000313" key="1">
    <source>
        <dbReference type="EMBL" id="ADE77571.1"/>
    </source>
</evidence>
<dbReference type="AlphaFoldDB" id="D5ADF2"/>
<organism evidence="1">
    <name type="scientific">Picea sitchensis</name>
    <name type="common">Sitka spruce</name>
    <name type="synonym">Pinus sitchensis</name>
    <dbReference type="NCBI Taxonomy" id="3332"/>
    <lineage>
        <taxon>Eukaryota</taxon>
        <taxon>Viridiplantae</taxon>
        <taxon>Streptophyta</taxon>
        <taxon>Embryophyta</taxon>
        <taxon>Tracheophyta</taxon>
        <taxon>Spermatophyta</taxon>
        <taxon>Pinopsida</taxon>
        <taxon>Pinidae</taxon>
        <taxon>Conifers I</taxon>
        <taxon>Pinales</taxon>
        <taxon>Pinaceae</taxon>
        <taxon>Picea</taxon>
    </lineage>
</organism>
<proteinExistence type="evidence at transcript level"/>